<accession>A0ABW0QWW9</accession>
<keyword evidence="2" id="KW-0238">DNA-binding</keyword>
<organism evidence="6 7">
    <name type="scientific">Cohnella yongneupensis</name>
    <dbReference type="NCBI Taxonomy" id="425006"/>
    <lineage>
        <taxon>Bacteria</taxon>
        <taxon>Bacillati</taxon>
        <taxon>Bacillota</taxon>
        <taxon>Bacilli</taxon>
        <taxon>Bacillales</taxon>
        <taxon>Paenibacillaceae</taxon>
        <taxon>Cohnella</taxon>
    </lineage>
</organism>
<dbReference type="Gene3D" id="1.10.10.60">
    <property type="entry name" value="Homeodomain-like"/>
    <property type="match status" value="2"/>
</dbReference>
<keyword evidence="1" id="KW-0805">Transcription regulation</keyword>
<dbReference type="InterPro" id="IPR018060">
    <property type="entry name" value="HTH_AraC"/>
</dbReference>
<evidence type="ECO:0000256" key="4">
    <source>
        <dbReference type="ARBA" id="ARBA00023163"/>
    </source>
</evidence>
<sequence length="294" mass="33509">MASDFARGTFGFRFTMPEPMAMCNLFAVGRDEVRDTGYRWDGLTRTDGPLLLFQYTLDGEGLFELGTSTYRIGAGQAIMAEIPGDHRYYFPEGGDRWSFLFMLMRPALILPNWEDAKRRLGEAPYLPPASRPIRLLRDIWNEADGGRITEAFTASSYVYQFVSELCRFAAIPQGERGEWPEKVRLAAEYLDANYQSAISLDLLSDRLGLSKYHLLRVFQSAVGATPSDYVNRVRIEHAIRLLRQTDLSVERIAEQIGYSGGSYFIKVFRKMTGRTPGSFRSGEGQMMYNRIFFD</sequence>
<evidence type="ECO:0000313" key="6">
    <source>
        <dbReference type="EMBL" id="MFC5529486.1"/>
    </source>
</evidence>
<proteinExistence type="predicted"/>
<keyword evidence="4" id="KW-0804">Transcription</keyword>
<dbReference type="InterPro" id="IPR018062">
    <property type="entry name" value="HTH_AraC-typ_CS"/>
</dbReference>
<evidence type="ECO:0000313" key="7">
    <source>
        <dbReference type="Proteomes" id="UP001596108"/>
    </source>
</evidence>
<evidence type="ECO:0000256" key="1">
    <source>
        <dbReference type="ARBA" id="ARBA00023015"/>
    </source>
</evidence>
<dbReference type="InterPro" id="IPR037923">
    <property type="entry name" value="HTH-like"/>
</dbReference>
<dbReference type="EMBL" id="JBHSNC010000024">
    <property type="protein sequence ID" value="MFC5529486.1"/>
    <property type="molecule type" value="Genomic_DNA"/>
</dbReference>
<keyword evidence="3" id="KW-0010">Activator</keyword>
<keyword evidence="7" id="KW-1185">Reference proteome</keyword>
<dbReference type="PROSITE" id="PS00041">
    <property type="entry name" value="HTH_ARAC_FAMILY_1"/>
    <property type="match status" value="1"/>
</dbReference>
<dbReference type="SUPFAM" id="SSF46689">
    <property type="entry name" value="Homeodomain-like"/>
    <property type="match status" value="2"/>
</dbReference>
<dbReference type="SUPFAM" id="SSF51215">
    <property type="entry name" value="Regulatory protein AraC"/>
    <property type="match status" value="1"/>
</dbReference>
<dbReference type="InterPro" id="IPR003313">
    <property type="entry name" value="AraC-bd"/>
</dbReference>
<evidence type="ECO:0000259" key="5">
    <source>
        <dbReference type="PROSITE" id="PS01124"/>
    </source>
</evidence>
<evidence type="ECO:0000256" key="3">
    <source>
        <dbReference type="ARBA" id="ARBA00023159"/>
    </source>
</evidence>
<reference evidence="7" key="1">
    <citation type="journal article" date="2019" name="Int. J. Syst. Evol. Microbiol.">
        <title>The Global Catalogue of Microorganisms (GCM) 10K type strain sequencing project: providing services to taxonomists for standard genome sequencing and annotation.</title>
        <authorList>
            <consortium name="The Broad Institute Genomics Platform"/>
            <consortium name="The Broad Institute Genome Sequencing Center for Infectious Disease"/>
            <person name="Wu L."/>
            <person name="Ma J."/>
        </authorList>
    </citation>
    <scope>NUCLEOTIDE SEQUENCE [LARGE SCALE GENOMIC DNA]</scope>
    <source>
        <strain evidence="7">CGMCC 1.18578</strain>
    </source>
</reference>
<dbReference type="PRINTS" id="PR00032">
    <property type="entry name" value="HTHARAC"/>
</dbReference>
<feature type="domain" description="HTH araC/xylS-type" evidence="5">
    <location>
        <begin position="184"/>
        <end position="282"/>
    </location>
</feature>
<dbReference type="Pfam" id="PF12833">
    <property type="entry name" value="HTH_18"/>
    <property type="match status" value="1"/>
</dbReference>
<dbReference type="Proteomes" id="UP001596108">
    <property type="component" value="Unassembled WGS sequence"/>
</dbReference>
<dbReference type="PANTHER" id="PTHR46796">
    <property type="entry name" value="HTH-TYPE TRANSCRIPTIONAL ACTIVATOR RHAS-RELATED"/>
    <property type="match status" value="1"/>
</dbReference>
<gene>
    <name evidence="6" type="ORF">ACFPQ4_08495</name>
</gene>
<dbReference type="PROSITE" id="PS01124">
    <property type="entry name" value="HTH_ARAC_FAMILY_2"/>
    <property type="match status" value="1"/>
</dbReference>
<dbReference type="InterPro" id="IPR050204">
    <property type="entry name" value="AraC_XylS_family_regulators"/>
</dbReference>
<dbReference type="InterPro" id="IPR009057">
    <property type="entry name" value="Homeodomain-like_sf"/>
</dbReference>
<dbReference type="RefSeq" id="WP_378111358.1">
    <property type="nucleotide sequence ID" value="NZ_JBHSNC010000024.1"/>
</dbReference>
<dbReference type="Pfam" id="PF02311">
    <property type="entry name" value="AraC_binding"/>
    <property type="match status" value="1"/>
</dbReference>
<dbReference type="SMART" id="SM00342">
    <property type="entry name" value="HTH_ARAC"/>
    <property type="match status" value="1"/>
</dbReference>
<comment type="caution">
    <text evidence="6">The sequence shown here is derived from an EMBL/GenBank/DDBJ whole genome shotgun (WGS) entry which is preliminary data.</text>
</comment>
<dbReference type="InterPro" id="IPR020449">
    <property type="entry name" value="Tscrpt_reg_AraC-type_HTH"/>
</dbReference>
<name>A0ABW0QWW9_9BACL</name>
<protein>
    <submittedName>
        <fullName evidence="6">AraC family transcriptional regulator</fullName>
    </submittedName>
</protein>
<evidence type="ECO:0000256" key="2">
    <source>
        <dbReference type="ARBA" id="ARBA00023125"/>
    </source>
</evidence>